<feature type="compositionally biased region" description="Low complexity" evidence="2">
    <location>
        <begin position="202"/>
        <end position="215"/>
    </location>
</feature>
<protein>
    <submittedName>
        <fullName evidence="6">Col_cuticle_N domain-containing protein</fullName>
    </submittedName>
</protein>
<feature type="compositionally biased region" description="Low complexity" evidence="2">
    <location>
        <begin position="277"/>
        <end position="287"/>
    </location>
</feature>
<reference evidence="6" key="1">
    <citation type="submission" date="2016-11" db="UniProtKB">
        <authorList>
            <consortium name="WormBaseParasite"/>
        </authorList>
    </citation>
    <scope>IDENTIFICATION</scope>
</reference>
<evidence type="ECO:0000313" key="6">
    <source>
        <dbReference type="WBParaSite" id="L893_g27952.t1"/>
    </source>
</evidence>
<feature type="region of interest" description="Disordered" evidence="2">
    <location>
        <begin position="120"/>
        <end position="152"/>
    </location>
</feature>
<dbReference type="PANTHER" id="PTHR24637:SF417">
    <property type="entry name" value="COL_CUTICLE_N DOMAIN-CONTAINING PROTEIN"/>
    <property type="match status" value="1"/>
</dbReference>
<feature type="region of interest" description="Disordered" evidence="2">
    <location>
        <begin position="378"/>
        <end position="419"/>
    </location>
</feature>
<dbReference type="GO" id="GO:0042302">
    <property type="term" value="F:structural constituent of cuticle"/>
    <property type="evidence" value="ECO:0007669"/>
    <property type="project" value="InterPro"/>
</dbReference>
<feature type="compositionally biased region" description="Low complexity" evidence="2">
    <location>
        <begin position="247"/>
        <end position="262"/>
    </location>
</feature>
<dbReference type="AlphaFoldDB" id="A0A1I7ZMM6"/>
<evidence type="ECO:0000313" key="5">
    <source>
        <dbReference type="Proteomes" id="UP000095287"/>
    </source>
</evidence>
<keyword evidence="3" id="KW-0472">Membrane</keyword>
<keyword evidence="3" id="KW-0812">Transmembrane</keyword>
<proteinExistence type="predicted"/>
<sequence>MVDVKRLMYGSIGSVSLALGLLLLCVPLWIQSVDDLQKDMETELAIIMANSDDMWASLIAMESSPRIRRQDFLYQHGLNNVPAYGYGYTKLKCCCSADGYNQKDYSLHTTSYKCPVGSRGPPGPFGESGETGLDGQPGFNGEDYPSVLQTINPNSYGESDLYGLPKKDIYCEPCPSGPPGEPGPKGVPGLHGSKGVNGVTGKHGIPGIPGKVGPPGDDGPRGRPGRSGVVGPNGADGIKGGKGLPGLKGVPGLVGVSGPRGVAGPTGDYGLPGKQGPRGSSGVRGSPGQDGVDGVIGGPGKAGPDGLYCQCPQKTMSYSSSNSYNAEYNSSPAAPQPAPAPAASPSYSSSDATYKLSDAQAQYLDASYTKKIYNSIGNSNQYTRLPGPPGTRPPKRPNSGYSDQRAADWPRWPEATTSLPTAAVVDLNTQFGRQEWFRRRSKAKAATTTTQHRSSVSKKA</sequence>
<feature type="compositionally biased region" description="Gly residues" evidence="2">
    <location>
        <begin position="237"/>
        <end position="246"/>
    </location>
</feature>
<feature type="compositionally biased region" description="Low complexity" evidence="2">
    <location>
        <begin position="319"/>
        <end position="333"/>
    </location>
</feature>
<dbReference type="InterPro" id="IPR008160">
    <property type="entry name" value="Collagen"/>
</dbReference>
<dbReference type="Pfam" id="PF01391">
    <property type="entry name" value="Collagen"/>
    <property type="match status" value="2"/>
</dbReference>
<evidence type="ECO:0000256" key="2">
    <source>
        <dbReference type="SAM" id="MobiDB-lite"/>
    </source>
</evidence>
<dbReference type="Pfam" id="PF01484">
    <property type="entry name" value="Col_cuticle_N"/>
    <property type="match status" value="1"/>
</dbReference>
<feature type="compositionally biased region" description="Low complexity" evidence="2">
    <location>
        <begin position="226"/>
        <end position="236"/>
    </location>
</feature>
<evidence type="ECO:0000259" key="4">
    <source>
        <dbReference type="Pfam" id="PF01484"/>
    </source>
</evidence>
<dbReference type="Proteomes" id="UP000095287">
    <property type="component" value="Unplaced"/>
</dbReference>
<dbReference type="InterPro" id="IPR002486">
    <property type="entry name" value="Col_cuticle_N"/>
</dbReference>
<feature type="region of interest" description="Disordered" evidence="2">
    <location>
        <begin position="319"/>
        <end position="351"/>
    </location>
</feature>
<accession>A0A1I7ZMM6</accession>
<evidence type="ECO:0000256" key="3">
    <source>
        <dbReference type="SAM" id="Phobius"/>
    </source>
</evidence>
<keyword evidence="3" id="KW-1133">Transmembrane helix</keyword>
<evidence type="ECO:0000256" key="1">
    <source>
        <dbReference type="ARBA" id="ARBA00022737"/>
    </source>
</evidence>
<organism evidence="5 6">
    <name type="scientific">Steinernema glaseri</name>
    <dbReference type="NCBI Taxonomy" id="37863"/>
    <lineage>
        <taxon>Eukaryota</taxon>
        <taxon>Metazoa</taxon>
        <taxon>Ecdysozoa</taxon>
        <taxon>Nematoda</taxon>
        <taxon>Chromadorea</taxon>
        <taxon>Rhabditida</taxon>
        <taxon>Tylenchina</taxon>
        <taxon>Panagrolaimomorpha</taxon>
        <taxon>Strongyloidoidea</taxon>
        <taxon>Steinernematidae</taxon>
        <taxon>Steinernema</taxon>
    </lineage>
</organism>
<name>A0A1I7ZMM6_9BILA</name>
<feature type="region of interest" description="Disordered" evidence="2">
    <location>
        <begin position="173"/>
        <end position="299"/>
    </location>
</feature>
<feature type="transmembrane region" description="Helical" evidence="3">
    <location>
        <begin position="7"/>
        <end position="30"/>
    </location>
</feature>
<dbReference type="WBParaSite" id="L893_g27952.t1">
    <property type="protein sequence ID" value="L893_g27952.t1"/>
    <property type="gene ID" value="L893_g27952"/>
</dbReference>
<keyword evidence="5" id="KW-1185">Reference proteome</keyword>
<keyword evidence="1" id="KW-0677">Repeat</keyword>
<feature type="domain" description="Nematode cuticle collagen N-terminal" evidence="4">
    <location>
        <begin position="9"/>
        <end position="57"/>
    </location>
</feature>
<feature type="region of interest" description="Disordered" evidence="2">
    <location>
        <begin position="436"/>
        <end position="460"/>
    </location>
</feature>
<dbReference type="PANTHER" id="PTHR24637">
    <property type="entry name" value="COLLAGEN"/>
    <property type="match status" value="1"/>
</dbReference>